<gene>
    <name evidence="1" type="ORF">ENV54_10845</name>
</gene>
<accession>A0A7C4AT39</accession>
<comment type="caution">
    <text evidence="1">The sequence shown here is derived from an EMBL/GenBank/DDBJ whole genome shotgun (WGS) entry which is preliminary data.</text>
</comment>
<evidence type="ECO:0000313" key="1">
    <source>
        <dbReference type="EMBL" id="HGH61783.1"/>
    </source>
</evidence>
<organism evidence="1">
    <name type="scientific">Desulfomonile tiedjei</name>
    <dbReference type="NCBI Taxonomy" id="2358"/>
    <lineage>
        <taxon>Bacteria</taxon>
        <taxon>Pseudomonadati</taxon>
        <taxon>Thermodesulfobacteriota</taxon>
        <taxon>Desulfomonilia</taxon>
        <taxon>Desulfomonilales</taxon>
        <taxon>Desulfomonilaceae</taxon>
        <taxon>Desulfomonile</taxon>
    </lineage>
</organism>
<dbReference type="EMBL" id="DTGT01000349">
    <property type="protein sequence ID" value="HGH61783.1"/>
    <property type="molecule type" value="Genomic_DNA"/>
</dbReference>
<name>A0A7C4AT39_9BACT</name>
<protein>
    <submittedName>
        <fullName evidence="1">Uncharacterized protein</fullName>
    </submittedName>
</protein>
<proteinExistence type="predicted"/>
<sequence>MKTTESLRLSELTATQGLCKHALSGHAPAGKMCANCYECARCEYDQMLEDTQPVAHGLVASLQLLKAA</sequence>
<dbReference type="AlphaFoldDB" id="A0A7C4AT39"/>
<reference evidence="1" key="1">
    <citation type="journal article" date="2020" name="mSystems">
        <title>Genome- and Community-Level Interaction Insights into Carbon Utilization and Element Cycling Functions of Hydrothermarchaeota in Hydrothermal Sediment.</title>
        <authorList>
            <person name="Zhou Z."/>
            <person name="Liu Y."/>
            <person name="Xu W."/>
            <person name="Pan J."/>
            <person name="Luo Z.H."/>
            <person name="Li M."/>
        </authorList>
    </citation>
    <scope>NUCLEOTIDE SEQUENCE [LARGE SCALE GENOMIC DNA]</scope>
    <source>
        <strain evidence="1">SpSt-769</strain>
    </source>
</reference>